<comment type="cofactor">
    <cofactor evidence="6">
        <name>[2Fe-2S] cluster</name>
        <dbReference type="ChEBI" id="CHEBI:190135"/>
    </cofactor>
</comment>
<keyword evidence="7" id="KW-0472">Membrane</keyword>
<dbReference type="Pfam" id="PF00355">
    <property type="entry name" value="Rieske"/>
    <property type="match status" value="1"/>
</dbReference>
<evidence type="ECO:0000259" key="8">
    <source>
        <dbReference type="PROSITE" id="PS51296"/>
    </source>
</evidence>
<dbReference type="SUPFAM" id="SSF50022">
    <property type="entry name" value="ISP domain"/>
    <property type="match status" value="1"/>
</dbReference>
<evidence type="ECO:0000256" key="7">
    <source>
        <dbReference type="SAM" id="Phobius"/>
    </source>
</evidence>
<keyword evidence="2" id="KW-0479">Metal-binding</keyword>
<organism evidence="9 10">
    <name type="scientific">Candidatus Danuiimicrobium aquiferis</name>
    <dbReference type="NCBI Taxonomy" id="1801832"/>
    <lineage>
        <taxon>Bacteria</taxon>
        <taxon>Pseudomonadati</taxon>
        <taxon>Candidatus Omnitrophota</taxon>
        <taxon>Candidatus Danuiimicrobium</taxon>
    </lineage>
</organism>
<dbReference type="InterPro" id="IPR005805">
    <property type="entry name" value="Rieske_Fe-S_prot_C"/>
</dbReference>
<evidence type="ECO:0000256" key="6">
    <source>
        <dbReference type="ARBA" id="ARBA00034078"/>
    </source>
</evidence>
<dbReference type="InterPro" id="IPR006311">
    <property type="entry name" value="TAT_signal"/>
</dbReference>
<keyword evidence="4" id="KW-0411">Iron-sulfur</keyword>
<dbReference type="Gene3D" id="2.102.10.10">
    <property type="entry name" value="Rieske [2Fe-2S] iron-sulphur domain"/>
    <property type="match status" value="1"/>
</dbReference>
<dbReference type="GO" id="GO:0051537">
    <property type="term" value="F:2 iron, 2 sulfur cluster binding"/>
    <property type="evidence" value="ECO:0007669"/>
    <property type="project" value="UniProtKB-KW"/>
</dbReference>
<reference evidence="9 10" key="1">
    <citation type="journal article" date="2016" name="Nat. Commun.">
        <title>Thousands of microbial genomes shed light on interconnected biogeochemical processes in an aquifer system.</title>
        <authorList>
            <person name="Anantharaman K."/>
            <person name="Brown C.T."/>
            <person name="Hug L.A."/>
            <person name="Sharon I."/>
            <person name="Castelle C.J."/>
            <person name="Probst A.J."/>
            <person name="Thomas B.C."/>
            <person name="Singh A."/>
            <person name="Wilkins M.J."/>
            <person name="Karaoz U."/>
            <person name="Brodie E.L."/>
            <person name="Williams K.H."/>
            <person name="Hubbard S.S."/>
            <person name="Banfield J.F."/>
        </authorList>
    </citation>
    <scope>NUCLEOTIDE SEQUENCE [LARGE SCALE GENOMIC DNA]</scope>
</reference>
<keyword evidence="5" id="KW-1015">Disulfide bond</keyword>
<dbReference type="Proteomes" id="UP000178187">
    <property type="component" value="Unassembled WGS sequence"/>
</dbReference>
<dbReference type="PROSITE" id="PS51318">
    <property type="entry name" value="TAT"/>
    <property type="match status" value="1"/>
</dbReference>
<comment type="caution">
    <text evidence="9">The sequence shown here is derived from an EMBL/GenBank/DDBJ whole genome shotgun (WGS) entry which is preliminary data.</text>
</comment>
<dbReference type="PRINTS" id="PR00162">
    <property type="entry name" value="RIESKE"/>
</dbReference>
<proteinExistence type="predicted"/>
<dbReference type="CDD" id="cd03467">
    <property type="entry name" value="Rieske"/>
    <property type="match status" value="1"/>
</dbReference>
<feature type="transmembrane region" description="Helical" evidence="7">
    <location>
        <begin position="12"/>
        <end position="36"/>
    </location>
</feature>
<protein>
    <recommendedName>
        <fullName evidence="8">Rieske domain-containing protein</fullName>
    </recommendedName>
</protein>
<keyword evidence="7" id="KW-1133">Transmembrane helix</keyword>
<evidence type="ECO:0000256" key="2">
    <source>
        <dbReference type="ARBA" id="ARBA00022723"/>
    </source>
</evidence>
<evidence type="ECO:0000313" key="9">
    <source>
        <dbReference type="EMBL" id="OGW95480.1"/>
    </source>
</evidence>
<dbReference type="GO" id="GO:0046872">
    <property type="term" value="F:metal ion binding"/>
    <property type="evidence" value="ECO:0007669"/>
    <property type="project" value="UniProtKB-KW"/>
</dbReference>
<keyword evidence="3" id="KW-0408">Iron</keyword>
<accession>A0A1G1KRA1</accession>
<dbReference type="GO" id="GO:0016020">
    <property type="term" value="C:membrane"/>
    <property type="evidence" value="ECO:0007669"/>
    <property type="project" value="InterPro"/>
</dbReference>
<sequence>MQNKKISRRDFFGWVIKGGLLTALAGMAFPVLSYLWPVTRQGLNMGQKELGTVEDIPIWGSKKVIIGDSAFIVIRTPDEIKVFSAICTHLGCIVEWDAQRKGLVCPCHAAFFDLEGRIVSGPPPKPLSSFKAEVVNGKIYIR</sequence>
<feature type="domain" description="Rieske" evidence="8">
    <location>
        <begin position="48"/>
        <end position="141"/>
    </location>
</feature>
<dbReference type="EMBL" id="MHFR01000063">
    <property type="protein sequence ID" value="OGW95480.1"/>
    <property type="molecule type" value="Genomic_DNA"/>
</dbReference>
<keyword evidence="1" id="KW-0001">2Fe-2S</keyword>
<gene>
    <name evidence="9" type="ORF">A3G33_10490</name>
</gene>
<dbReference type="AlphaFoldDB" id="A0A1G1KRA1"/>
<dbReference type="InterPro" id="IPR017941">
    <property type="entry name" value="Rieske_2Fe-2S"/>
</dbReference>
<dbReference type="PROSITE" id="PS51296">
    <property type="entry name" value="RIESKE"/>
    <property type="match status" value="1"/>
</dbReference>
<evidence type="ECO:0000256" key="3">
    <source>
        <dbReference type="ARBA" id="ARBA00023004"/>
    </source>
</evidence>
<evidence type="ECO:0000256" key="5">
    <source>
        <dbReference type="ARBA" id="ARBA00023157"/>
    </source>
</evidence>
<name>A0A1G1KRA1_9BACT</name>
<evidence type="ECO:0000256" key="1">
    <source>
        <dbReference type="ARBA" id="ARBA00022714"/>
    </source>
</evidence>
<evidence type="ECO:0000256" key="4">
    <source>
        <dbReference type="ARBA" id="ARBA00023014"/>
    </source>
</evidence>
<keyword evidence="7" id="KW-0812">Transmembrane</keyword>
<dbReference type="PANTHER" id="PTHR10134">
    <property type="entry name" value="CYTOCHROME B-C1 COMPLEX SUBUNIT RIESKE, MITOCHONDRIAL"/>
    <property type="match status" value="1"/>
</dbReference>
<dbReference type="InterPro" id="IPR036922">
    <property type="entry name" value="Rieske_2Fe-2S_sf"/>
</dbReference>
<evidence type="ECO:0000313" key="10">
    <source>
        <dbReference type="Proteomes" id="UP000178187"/>
    </source>
</evidence>
<dbReference type="InterPro" id="IPR014349">
    <property type="entry name" value="Rieske_Fe-S_prot"/>
</dbReference>